<sequence length="293" mass="33222">MARDTQELLKKVRKIEIKTRGLSNHIFSGEYHSAFKGRGMAFSEVREYQVGDEIRTIDWNVTARFNHPYVKVFDEERELTVMLLMDVSGSGNFGTINQQKLDLATELCAVLAFSAIQNNDKVGVIFFSDKIEKFIPPKKGRGHILMIIRELIAFEPVNKGTDVGGALKYFTSVIKKKCTAFIISDFISPVFEAELKIANKKHDVIALRLFDNHENEFPDLGLIPVVDEESGQIAWVNTGDKNIREAYKLEALSRNAGIQETFKKSGVDTTSIGTHESYVKPLMTLFKKREKKR</sequence>
<dbReference type="EMBL" id="JBHUON010000012">
    <property type="protein sequence ID" value="MFD2865298.1"/>
    <property type="molecule type" value="Genomic_DNA"/>
</dbReference>
<gene>
    <name evidence="2" type="ORF">ACFSYC_11425</name>
</gene>
<dbReference type="RefSeq" id="WP_377127377.1">
    <property type="nucleotide sequence ID" value="NZ_JBHUHN010000001.1"/>
</dbReference>
<dbReference type="Proteomes" id="UP001597601">
    <property type="component" value="Unassembled WGS sequence"/>
</dbReference>
<dbReference type="Pfam" id="PF01882">
    <property type="entry name" value="DUF58"/>
    <property type="match status" value="1"/>
</dbReference>
<dbReference type="InterPro" id="IPR002881">
    <property type="entry name" value="DUF58"/>
</dbReference>
<dbReference type="PANTHER" id="PTHR33608">
    <property type="entry name" value="BLL2464 PROTEIN"/>
    <property type="match status" value="1"/>
</dbReference>
<name>A0ABW5XPX3_9SPHI</name>
<proteinExistence type="predicted"/>
<comment type="caution">
    <text evidence="2">The sequence shown here is derived from an EMBL/GenBank/DDBJ whole genome shotgun (WGS) entry which is preliminary data.</text>
</comment>
<organism evidence="2 3">
    <name type="scientific">Mucilaginibacter antarcticus</name>
    <dbReference type="NCBI Taxonomy" id="1855725"/>
    <lineage>
        <taxon>Bacteria</taxon>
        <taxon>Pseudomonadati</taxon>
        <taxon>Bacteroidota</taxon>
        <taxon>Sphingobacteriia</taxon>
        <taxon>Sphingobacteriales</taxon>
        <taxon>Sphingobacteriaceae</taxon>
        <taxon>Mucilaginibacter</taxon>
    </lineage>
</organism>
<feature type="domain" description="DUF58" evidence="1">
    <location>
        <begin position="44"/>
        <end position="252"/>
    </location>
</feature>
<dbReference type="PANTHER" id="PTHR33608:SF6">
    <property type="entry name" value="BLL2464 PROTEIN"/>
    <property type="match status" value="1"/>
</dbReference>
<evidence type="ECO:0000259" key="1">
    <source>
        <dbReference type="Pfam" id="PF01882"/>
    </source>
</evidence>
<dbReference type="InterPro" id="IPR036465">
    <property type="entry name" value="vWFA_dom_sf"/>
</dbReference>
<protein>
    <submittedName>
        <fullName evidence="2">DUF58 domain-containing protein</fullName>
    </submittedName>
</protein>
<dbReference type="SUPFAM" id="SSF53300">
    <property type="entry name" value="vWA-like"/>
    <property type="match status" value="1"/>
</dbReference>
<dbReference type="Gene3D" id="3.40.50.410">
    <property type="entry name" value="von Willebrand factor, type A domain"/>
    <property type="match status" value="1"/>
</dbReference>
<evidence type="ECO:0000313" key="3">
    <source>
        <dbReference type="Proteomes" id="UP001597601"/>
    </source>
</evidence>
<keyword evidence="3" id="KW-1185">Reference proteome</keyword>
<reference evidence="3" key="1">
    <citation type="journal article" date="2019" name="Int. J. Syst. Evol. Microbiol.">
        <title>The Global Catalogue of Microorganisms (GCM) 10K type strain sequencing project: providing services to taxonomists for standard genome sequencing and annotation.</title>
        <authorList>
            <consortium name="The Broad Institute Genomics Platform"/>
            <consortium name="The Broad Institute Genome Sequencing Center for Infectious Disease"/>
            <person name="Wu L."/>
            <person name="Ma J."/>
        </authorList>
    </citation>
    <scope>NUCLEOTIDE SEQUENCE [LARGE SCALE GENOMIC DNA]</scope>
    <source>
        <strain evidence="3">KCTC 52232</strain>
    </source>
</reference>
<evidence type="ECO:0000313" key="2">
    <source>
        <dbReference type="EMBL" id="MFD2865298.1"/>
    </source>
</evidence>
<accession>A0ABW5XPX3</accession>